<feature type="domain" description="Methanolan biosynthesis EpsI" evidence="10">
    <location>
        <begin position="334"/>
        <end position="513"/>
    </location>
</feature>
<feature type="transmembrane region" description="Helical" evidence="9">
    <location>
        <begin position="327"/>
        <end position="346"/>
    </location>
</feature>
<dbReference type="EMBL" id="QWLV01000005">
    <property type="protein sequence ID" value="RHW17157.1"/>
    <property type="molecule type" value="Genomic_DNA"/>
</dbReference>
<feature type="transmembrane region" description="Helical" evidence="9">
    <location>
        <begin position="245"/>
        <end position="271"/>
    </location>
</feature>
<dbReference type="InterPro" id="IPR019127">
    <property type="entry name" value="Exosortase"/>
</dbReference>
<evidence type="ECO:0000256" key="5">
    <source>
        <dbReference type="ARBA" id="ARBA00022801"/>
    </source>
</evidence>
<feature type="transmembrane region" description="Helical" evidence="9">
    <location>
        <begin position="131"/>
        <end position="150"/>
    </location>
</feature>
<dbReference type="NCBIfam" id="TIGR02602">
    <property type="entry name" value="8TM_EpsH"/>
    <property type="match status" value="1"/>
</dbReference>
<feature type="transmembrane region" description="Helical" evidence="9">
    <location>
        <begin position="156"/>
        <end position="175"/>
    </location>
</feature>
<dbReference type="InterPro" id="IPR013426">
    <property type="entry name" value="EpsH-like"/>
</dbReference>
<keyword evidence="7 9" id="KW-0472">Membrane</keyword>
<keyword evidence="6 9" id="KW-1133">Transmembrane helix</keyword>
<feature type="transmembrane region" description="Helical" evidence="9">
    <location>
        <begin position="218"/>
        <end position="238"/>
    </location>
</feature>
<feature type="transmembrane region" description="Helical" evidence="9">
    <location>
        <begin position="77"/>
        <end position="94"/>
    </location>
</feature>
<name>A0A396RLE6_9SPHN</name>
<keyword evidence="5 11" id="KW-0378">Hydrolase</keyword>
<dbReference type="OrthoDB" id="9797363at2"/>
<dbReference type="Pfam" id="PF11984">
    <property type="entry name" value="DUF3485"/>
    <property type="match status" value="1"/>
</dbReference>
<protein>
    <submittedName>
        <fullName evidence="11">Exosortase A</fullName>
        <ecNumber evidence="11">3.4.22.-</ecNumber>
    </submittedName>
</protein>
<evidence type="ECO:0000256" key="9">
    <source>
        <dbReference type="SAM" id="Phobius"/>
    </source>
</evidence>
<dbReference type="Proteomes" id="UP000266693">
    <property type="component" value="Unassembled WGS sequence"/>
</dbReference>
<dbReference type="InterPro" id="IPR026392">
    <property type="entry name" value="Exo/Archaeosortase_dom"/>
</dbReference>
<accession>A0A396RLE6</accession>
<dbReference type="InterPro" id="IPR017540">
    <property type="entry name" value="Exosortase-1"/>
</dbReference>
<dbReference type="GO" id="GO:0008233">
    <property type="term" value="F:peptidase activity"/>
    <property type="evidence" value="ECO:0007669"/>
    <property type="project" value="UniProtKB-KW"/>
</dbReference>
<feature type="transmembrane region" description="Helical" evidence="9">
    <location>
        <begin position="283"/>
        <end position="306"/>
    </location>
</feature>
<dbReference type="NCBIfam" id="TIGR02914">
    <property type="entry name" value="EpsI_fam"/>
    <property type="match status" value="1"/>
</dbReference>
<dbReference type="AlphaFoldDB" id="A0A396RLE6"/>
<evidence type="ECO:0000256" key="2">
    <source>
        <dbReference type="ARBA" id="ARBA00022475"/>
    </source>
</evidence>
<keyword evidence="3" id="KW-0645">Protease</keyword>
<sequence>MTPFPEGEGAGVSSSPLAPASVASTHPQPLPFQGGELAIVPAWRKPLAHLAAAWLAILALFRRDTVDMAAIWWNDSNFGHLLFVPPILVWLVWQRRQALAEIAPRAWWPALALVGAGGLAWLLGEAAGVALVRHLALVLMLQGAVVMLLGPHIARALFFPLAYALFLVPFGDFLVQPLQMLTAEMCMALLHLFGVPATMDGVLIRIPNGYFEVAEACAGANFVLAMAAFAVLAAHLCFRSWRRRAAFLVFALAMPVIANGIRAFATIWLAWLTDIDTAAGFDHVVYGWFFFAAVMALVVATAWRFFDRAPGEIAIDPARFAPSAATLKPVLALALVVGLVATPFIWSRVTAARSAAVTHIDLPAVPGWRRTAPAGEPWAPHYAGADLRLMGSYVDASGAQVELAIAAYARQDEGRELVGFGQGAIGPGSRWIWTSAAPGAPHARAERITGPGGVVREVLTFYRVGGQMTGSETRVKLETMKARLLGSDPRAVAVTVSGTDRAAIDRFLRDLGPIEGIL</sequence>
<evidence type="ECO:0000256" key="4">
    <source>
        <dbReference type="ARBA" id="ARBA00022692"/>
    </source>
</evidence>
<comment type="subcellular location">
    <subcellularLocation>
        <location evidence="1">Cell membrane</location>
        <topology evidence="1">Multi-pass membrane protein</topology>
    </subcellularLocation>
</comment>
<comment type="caution">
    <text evidence="11">The sequence shown here is derived from an EMBL/GenBank/DDBJ whole genome shotgun (WGS) entry which is preliminary data.</text>
</comment>
<evidence type="ECO:0000313" key="12">
    <source>
        <dbReference type="Proteomes" id="UP000266693"/>
    </source>
</evidence>
<organism evidence="11 12">
    <name type="scientific">Sphingomonas gilva</name>
    <dbReference type="NCBI Taxonomy" id="2305907"/>
    <lineage>
        <taxon>Bacteria</taxon>
        <taxon>Pseudomonadati</taxon>
        <taxon>Pseudomonadota</taxon>
        <taxon>Alphaproteobacteria</taxon>
        <taxon>Sphingomonadales</taxon>
        <taxon>Sphingomonadaceae</taxon>
        <taxon>Sphingomonas</taxon>
    </lineage>
</organism>
<evidence type="ECO:0000256" key="8">
    <source>
        <dbReference type="SAM" id="MobiDB-lite"/>
    </source>
</evidence>
<dbReference type="NCBIfam" id="TIGR04178">
    <property type="entry name" value="exo_archaeo"/>
    <property type="match status" value="1"/>
</dbReference>
<feature type="transmembrane region" description="Helical" evidence="9">
    <location>
        <begin position="106"/>
        <end position="124"/>
    </location>
</feature>
<gene>
    <name evidence="11" type="primary">xrtA</name>
    <name evidence="11" type="ORF">D1610_11450</name>
</gene>
<evidence type="ECO:0000256" key="3">
    <source>
        <dbReference type="ARBA" id="ARBA00022670"/>
    </source>
</evidence>
<reference evidence="11 12" key="1">
    <citation type="submission" date="2018-08" db="EMBL/GenBank/DDBJ databases">
        <title>The multiple taxonomic identification of Sphingomonas gilva.</title>
        <authorList>
            <person name="Zhu D."/>
            <person name="Zheng S."/>
        </authorList>
    </citation>
    <scope>NUCLEOTIDE SEQUENCE [LARGE SCALE GENOMIC DNA]</scope>
    <source>
        <strain evidence="11 12">ZDH117</strain>
    </source>
</reference>
<evidence type="ECO:0000256" key="7">
    <source>
        <dbReference type="ARBA" id="ARBA00023136"/>
    </source>
</evidence>
<feature type="region of interest" description="Disordered" evidence="8">
    <location>
        <begin position="1"/>
        <end position="24"/>
    </location>
</feature>
<dbReference type="GO" id="GO:0006508">
    <property type="term" value="P:proteolysis"/>
    <property type="evidence" value="ECO:0007669"/>
    <property type="project" value="UniProtKB-KW"/>
</dbReference>
<evidence type="ECO:0000256" key="6">
    <source>
        <dbReference type="ARBA" id="ARBA00022989"/>
    </source>
</evidence>
<keyword evidence="2" id="KW-1003">Cell membrane</keyword>
<dbReference type="EC" id="3.4.22.-" evidence="11"/>
<keyword evidence="12" id="KW-1185">Reference proteome</keyword>
<evidence type="ECO:0000259" key="10">
    <source>
        <dbReference type="Pfam" id="PF11984"/>
    </source>
</evidence>
<dbReference type="GO" id="GO:0005886">
    <property type="term" value="C:plasma membrane"/>
    <property type="evidence" value="ECO:0007669"/>
    <property type="project" value="UniProtKB-SubCell"/>
</dbReference>
<evidence type="ECO:0000256" key="1">
    <source>
        <dbReference type="ARBA" id="ARBA00004651"/>
    </source>
</evidence>
<dbReference type="NCBIfam" id="TIGR03109">
    <property type="entry name" value="exosort_XrtA"/>
    <property type="match status" value="1"/>
</dbReference>
<evidence type="ECO:0000313" key="11">
    <source>
        <dbReference type="EMBL" id="RHW17157.1"/>
    </source>
</evidence>
<proteinExistence type="predicted"/>
<keyword evidence="4 9" id="KW-0812">Transmembrane</keyword>
<feature type="compositionally biased region" description="Low complexity" evidence="8">
    <location>
        <begin position="11"/>
        <end position="24"/>
    </location>
</feature>
<dbReference type="InterPro" id="IPR014263">
    <property type="entry name" value="Methanolan_biosynth_EpsI"/>
</dbReference>
<dbReference type="Pfam" id="PF09721">
    <property type="entry name" value="Exosortase_EpsH"/>
    <property type="match status" value="1"/>
</dbReference>